<gene>
    <name evidence="2" type="ORF">FE782_21700</name>
</gene>
<dbReference type="EMBL" id="VCIW01000016">
    <property type="protein sequence ID" value="TLS50280.1"/>
    <property type="molecule type" value="Genomic_DNA"/>
</dbReference>
<protein>
    <submittedName>
        <fullName evidence="2">Alpha-E domain-containing protein</fullName>
    </submittedName>
</protein>
<evidence type="ECO:0000259" key="1">
    <source>
        <dbReference type="Pfam" id="PF04168"/>
    </source>
</evidence>
<evidence type="ECO:0000313" key="3">
    <source>
        <dbReference type="Proteomes" id="UP000309676"/>
    </source>
</evidence>
<dbReference type="Proteomes" id="UP000309676">
    <property type="component" value="Unassembled WGS sequence"/>
</dbReference>
<name>A0A5R9G876_9BACL</name>
<evidence type="ECO:0000313" key="2">
    <source>
        <dbReference type="EMBL" id="TLS50280.1"/>
    </source>
</evidence>
<dbReference type="InterPro" id="IPR051680">
    <property type="entry name" value="ATP-dep_Glu-Cys_Ligase-2"/>
</dbReference>
<feature type="domain" description="DUF403" evidence="1">
    <location>
        <begin position="6"/>
        <end position="312"/>
    </location>
</feature>
<accession>A0A5R9G876</accession>
<dbReference type="AlphaFoldDB" id="A0A5R9G876"/>
<dbReference type="InterPro" id="IPR007296">
    <property type="entry name" value="DUF403"/>
</dbReference>
<dbReference type="Pfam" id="PF04168">
    <property type="entry name" value="Alpha-E"/>
    <property type="match status" value="1"/>
</dbReference>
<sequence length="320" mass="36687">MGAAAMMNRIAESLFWIGRYTERAENHARLIDAFYHIREETSSGERLWIRIVQALGDPAVFETVYRTYGEREVLHYMILDPNHMNSIQSCVHQARSNLKAIRDRLPEELWDILNGFALWLKSNETDELLLDSPFLFLKRVKEWLGAFYGAAHHTMMRDRHWHMMESGRFLERAENTARLFDSVYHSILEDPKKTQFYLFSAVRAIGGADVFRRLHMDLFSVENVVSLLILNEKFPRSVQFGLGELEGQLRSLRNLESSDAAYDKAIRLVVKARAELSWLEGTDGGEASLHDNLVHCMTVIHGLGGLIGNAFFREEQGAGA</sequence>
<reference evidence="2 3" key="1">
    <citation type="submission" date="2019-05" db="EMBL/GenBank/DDBJ databases">
        <authorList>
            <person name="Narsing Rao M.P."/>
            <person name="Li W.J."/>
        </authorList>
    </citation>
    <scope>NUCLEOTIDE SEQUENCE [LARGE SCALE GENOMIC DNA]</scope>
    <source>
        <strain evidence="2 3">SYSU_K30003</strain>
    </source>
</reference>
<keyword evidence="3" id="KW-1185">Reference proteome</keyword>
<dbReference type="PANTHER" id="PTHR34595:SF7">
    <property type="entry name" value="SLL1039 PROTEIN"/>
    <property type="match status" value="1"/>
</dbReference>
<dbReference type="PANTHER" id="PTHR34595">
    <property type="entry name" value="BLR5612 PROTEIN"/>
    <property type="match status" value="1"/>
</dbReference>
<organism evidence="2 3">
    <name type="scientific">Paenibacillus antri</name>
    <dbReference type="NCBI Taxonomy" id="2582848"/>
    <lineage>
        <taxon>Bacteria</taxon>
        <taxon>Bacillati</taxon>
        <taxon>Bacillota</taxon>
        <taxon>Bacilli</taxon>
        <taxon>Bacillales</taxon>
        <taxon>Paenibacillaceae</taxon>
        <taxon>Paenibacillus</taxon>
    </lineage>
</organism>
<proteinExistence type="predicted"/>
<comment type="caution">
    <text evidence="2">The sequence shown here is derived from an EMBL/GenBank/DDBJ whole genome shotgun (WGS) entry which is preliminary data.</text>
</comment>